<sequence length="171" mass="18710">MRTQLSTEETLQEDFWESFSELIQCYQNEPPKIERCLDDEIEANMTSIIGLSCPEFSASVALVTSADAALKLANVTPECIPDWLGELANQLGGRFKNKLANYGVLPHLSTPTTVEGRYIQLSSTSAKTFALTAHFDGGSAIAQITLKIDDDLELNECESTPASEEGSLELF</sequence>
<evidence type="ECO:0008006" key="4">
    <source>
        <dbReference type="Google" id="ProtNLM"/>
    </source>
</evidence>
<reference evidence="2" key="2">
    <citation type="journal article" date="2013" name="Mar. Genomics">
        <title>Expression of sulfatases in Rhodopirellula baltica and the diversity of sulfatases in the genus Rhodopirellula.</title>
        <authorList>
            <person name="Wegner C.E."/>
            <person name="Richter-Heitmann T."/>
            <person name="Klindworth A."/>
            <person name="Klockow C."/>
            <person name="Richter M."/>
            <person name="Achstetter T."/>
            <person name="Glockner F.O."/>
            <person name="Harder J."/>
        </authorList>
    </citation>
    <scope>NUCLEOTIDE SEQUENCE [LARGE SCALE GENOMIC DNA]</scope>
    <source>
        <strain evidence="2">6C</strain>
    </source>
</reference>
<dbReference type="InterPro" id="IPR028976">
    <property type="entry name" value="CheC-like_sf"/>
</dbReference>
<dbReference type="GO" id="GO:0006935">
    <property type="term" value="P:chemotaxis"/>
    <property type="evidence" value="ECO:0007669"/>
    <property type="project" value="UniProtKB-KW"/>
</dbReference>
<protein>
    <recommendedName>
        <fullName evidence="4">Chemotaxis phosphatase CheX-like domain-containing protein</fullName>
    </recommendedName>
</protein>
<dbReference type="AlphaFoldDB" id="M2AAN0"/>
<proteinExistence type="predicted"/>
<name>M2AAN0_9BACT</name>
<evidence type="ECO:0000256" key="1">
    <source>
        <dbReference type="ARBA" id="ARBA00022500"/>
    </source>
</evidence>
<accession>M2AAN0</accession>
<evidence type="ECO:0000313" key="2">
    <source>
        <dbReference type="EMBL" id="EMB13605.1"/>
    </source>
</evidence>
<comment type="caution">
    <text evidence="2">The sequence shown here is derived from an EMBL/GenBank/DDBJ whole genome shotgun (WGS) entry which is preliminary data.</text>
</comment>
<dbReference type="SUPFAM" id="SSF103039">
    <property type="entry name" value="CheC-like"/>
    <property type="match status" value="1"/>
</dbReference>
<dbReference type="Proteomes" id="UP000011529">
    <property type="component" value="Unassembled WGS sequence"/>
</dbReference>
<dbReference type="EMBL" id="ANMO01000256">
    <property type="protein sequence ID" value="EMB13605.1"/>
    <property type="molecule type" value="Genomic_DNA"/>
</dbReference>
<dbReference type="Gene3D" id="3.40.1550.10">
    <property type="entry name" value="CheC-like"/>
    <property type="match status" value="1"/>
</dbReference>
<dbReference type="RefSeq" id="WP_008661828.1">
    <property type="nucleotide sequence ID" value="NZ_ANMO01000256.1"/>
</dbReference>
<keyword evidence="1" id="KW-0145">Chemotaxis</keyword>
<evidence type="ECO:0000313" key="3">
    <source>
        <dbReference type="Proteomes" id="UP000011529"/>
    </source>
</evidence>
<gene>
    <name evidence="2" type="ORF">RE6C_05695</name>
</gene>
<reference evidence="2" key="1">
    <citation type="submission" date="2012-11" db="EMBL/GenBank/DDBJ databases">
        <title>Permanent draft genomes of Rhodopirellula europaea strain SH398 and 6C.</title>
        <authorList>
            <person name="Richter M."/>
            <person name="Richter-Heitmann T."/>
            <person name="Frank C."/>
            <person name="Harder J."/>
            <person name="Glockner F.O."/>
        </authorList>
    </citation>
    <scope>NUCLEOTIDE SEQUENCE</scope>
    <source>
        <strain evidence="2">6C</strain>
    </source>
</reference>
<organism evidence="2 3">
    <name type="scientific">Rhodopirellula europaea 6C</name>
    <dbReference type="NCBI Taxonomy" id="1263867"/>
    <lineage>
        <taxon>Bacteria</taxon>
        <taxon>Pseudomonadati</taxon>
        <taxon>Planctomycetota</taxon>
        <taxon>Planctomycetia</taxon>
        <taxon>Pirellulales</taxon>
        <taxon>Pirellulaceae</taxon>
        <taxon>Rhodopirellula</taxon>
    </lineage>
</organism>
<keyword evidence="3" id="KW-1185">Reference proteome</keyword>
<dbReference type="PATRIC" id="fig|1263867.3.peg.6103"/>